<dbReference type="InterPro" id="IPR029058">
    <property type="entry name" value="AB_hydrolase_fold"/>
</dbReference>
<organism evidence="3 4">
    <name type="scientific">Filobasidium floriforme</name>
    <dbReference type="NCBI Taxonomy" id="5210"/>
    <lineage>
        <taxon>Eukaryota</taxon>
        <taxon>Fungi</taxon>
        <taxon>Dikarya</taxon>
        <taxon>Basidiomycota</taxon>
        <taxon>Agaricomycotina</taxon>
        <taxon>Tremellomycetes</taxon>
        <taxon>Filobasidiales</taxon>
        <taxon>Filobasidiaceae</taxon>
        <taxon>Filobasidium</taxon>
    </lineage>
</organism>
<sequence>MPDFLHGKPWPEDNFPPKTDQDKQKLQEFFGTTANVGDRLAELKSVASSLKSEGYTHISLYGFCWGGKVATVAAGEKDLFKSVAIVHPAMLDVKDVDGIDVPFGFYPSKDEPSDTVKEFQEALSKKAFADKNDYKHYEKMHHGWAAARADLKDPENKKAFEDVYGRLATFFGPNNQ</sequence>
<feature type="domain" description="Dienelactone hydrolase" evidence="2">
    <location>
        <begin position="18"/>
        <end position="172"/>
    </location>
</feature>
<dbReference type="GO" id="GO:0016787">
    <property type="term" value="F:hydrolase activity"/>
    <property type="evidence" value="ECO:0007669"/>
    <property type="project" value="InterPro"/>
</dbReference>
<evidence type="ECO:0000259" key="2">
    <source>
        <dbReference type="Pfam" id="PF01738"/>
    </source>
</evidence>
<dbReference type="AlphaFoldDB" id="A0A8K0JNM9"/>
<feature type="region of interest" description="Disordered" evidence="1">
    <location>
        <begin position="1"/>
        <end position="21"/>
    </location>
</feature>
<dbReference type="Pfam" id="PF01738">
    <property type="entry name" value="DLH"/>
    <property type="match status" value="1"/>
</dbReference>
<proteinExistence type="predicted"/>
<evidence type="ECO:0000256" key="1">
    <source>
        <dbReference type="SAM" id="MobiDB-lite"/>
    </source>
</evidence>
<accession>A0A8K0JNM9</accession>
<dbReference type="EMBL" id="JABELV010000044">
    <property type="protein sequence ID" value="KAG7561868.1"/>
    <property type="molecule type" value="Genomic_DNA"/>
</dbReference>
<dbReference type="PANTHER" id="PTHR47668">
    <property type="entry name" value="DIENELACTONE HYDROLASE FAMILY PROTEIN (AFU_ORTHOLOGUE AFUA_6G01940)"/>
    <property type="match status" value="1"/>
</dbReference>
<dbReference type="Proteomes" id="UP000812966">
    <property type="component" value="Unassembled WGS sequence"/>
</dbReference>
<dbReference type="InterPro" id="IPR002925">
    <property type="entry name" value="Dienelactn_hydro"/>
</dbReference>
<keyword evidence="4" id="KW-1185">Reference proteome</keyword>
<feature type="compositionally biased region" description="Basic and acidic residues" evidence="1">
    <location>
        <begin position="1"/>
        <end position="11"/>
    </location>
</feature>
<reference evidence="3" key="1">
    <citation type="submission" date="2020-04" db="EMBL/GenBank/DDBJ databases">
        <title>Analysis of mating type loci in Filobasidium floriforme.</title>
        <authorList>
            <person name="Nowrousian M."/>
        </authorList>
    </citation>
    <scope>NUCLEOTIDE SEQUENCE</scope>
    <source>
        <strain evidence="3">CBS 6242</strain>
    </source>
</reference>
<comment type="caution">
    <text evidence="3">The sequence shown here is derived from an EMBL/GenBank/DDBJ whole genome shotgun (WGS) entry which is preliminary data.</text>
</comment>
<gene>
    <name evidence="3" type="ORF">FFLO_02685</name>
</gene>
<evidence type="ECO:0000313" key="3">
    <source>
        <dbReference type="EMBL" id="KAG7561868.1"/>
    </source>
</evidence>
<protein>
    <recommendedName>
        <fullName evidence="2">Dienelactone hydrolase domain-containing protein</fullName>
    </recommendedName>
</protein>
<dbReference type="PANTHER" id="PTHR47668:SF1">
    <property type="entry name" value="DIENELACTONE HYDROLASE DOMAIN-CONTAINING PROTEIN-RELATED"/>
    <property type="match status" value="1"/>
</dbReference>
<name>A0A8K0JNM9_9TREE</name>
<evidence type="ECO:0000313" key="4">
    <source>
        <dbReference type="Proteomes" id="UP000812966"/>
    </source>
</evidence>
<dbReference type="SUPFAM" id="SSF53474">
    <property type="entry name" value="alpha/beta-Hydrolases"/>
    <property type="match status" value="1"/>
</dbReference>
<dbReference type="Gene3D" id="3.40.50.1820">
    <property type="entry name" value="alpha/beta hydrolase"/>
    <property type="match status" value="1"/>
</dbReference>